<dbReference type="Pfam" id="PF14547">
    <property type="entry name" value="Hydrophob_seed"/>
    <property type="match status" value="1"/>
</dbReference>
<name>A0A5J9TTG3_9POAL</name>
<dbReference type="AlphaFoldDB" id="A0A5J9TTG3"/>
<feature type="chain" id="PRO_5023898621" description="Bifunctional inhibitor/plant lipid transfer protein/seed storage helical domain-containing protein" evidence="1">
    <location>
        <begin position="23"/>
        <end position="126"/>
    </location>
</feature>
<reference evidence="3 4" key="1">
    <citation type="journal article" date="2019" name="Sci. Rep.">
        <title>A high-quality genome of Eragrostis curvula grass provides insights into Poaceae evolution and supports new strategies to enhance forage quality.</title>
        <authorList>
            <person name="Carballo J."/>
            <person name="Santos B.A.C.M."/>
            <person name="Zappacosta D."/>
            <person name="Garbus I."/>
            <person name="Selva J.P."/>
            <person name="Gallo C.A."/>
            <person name="Diaz A."/>
            <person name="Albertini E."/>
            <person name="Caccamo M."/>
            <person name="Echenique V."/>
        </authorList>
    </citation>
    <scope>NUCLEOTIDE SEQUENCE [LARGE SCALE GENOMIC DNA]</scope>
    <source>
        <strain evidence="4">cv. Victoria</strain>
        <tissue evidence="3">Leaf</tissue>
    </source>
</reference>
<dbReference type="Gene3D" id="1.10.110.10">
    <property type="entry name" value="Plant lipid-transfer and hydrophobic proteins"/>
    <property type="match status" value="1"/>
</dbReference>
<dbReference type="EMBL" id="RWGY01000031">
    <property type="protein sequence ID" value="TVU14686.1"/>
    <property type="molecule type" value="Genomic_DNA"/>
</dbReference>
<feature type="non-terminal residue" evidence="3">
    <location>
        <position position="1"/>
    </location>
</feature>
<dbReference type="Proteomes" id="UP000324897">
    <property type="component" value="Unassembled WGS sequence"/>
</dbReference>
<keyword evidence="1" id="KW-0732">Signal</keyword>
<protein>
    <recommendedName>
        <fullName evidence="2">Bifunctional inhibitor/plant lipid transfer protein/seed storage helical domain-containing protein</fullName>
    </recommendedName>
</protein>
<proteinExistence type="predicted"/>
<keyword evidence="4" id="KW-1185">Reference proteome</keyword>
<dbReference type="SUPFAM" id="SSF47699">
    <property type="entry name" value="Bifunctional inhibitor/lipid-transfer protein/seed storage 2S albumin"/>
    <property type="match status" value="1"/>
</dbReference>
<evidence type="ECO:0000313" key="3">
    <source>
        <dbReference type="EMBL" id="TVU14686.1"/>
    </source>
</evidence>
<feature type="signal peptide" evidence="1">
    <location>
        <begin position="1"/>
        <end position="22"/>
    </location>
</feature>
<organism evidence="3 4">
    <name type="scientific">Eragrostis curvula</name>
    <name type="common">weeping love grass</name>
    <dbReference type="NCBI Taxonomy" id="38414"/>
    <lineage>
        <taxon>Eukaryota</taxon>
        <taxon>Viridiplantae</taxon>
        <taxon>Streptophyta</taxon>
        <taxon>Embryophyta</taxon>
        <taxon>Tracheophyta</taxon>
        <taxon>Spermatophyta</taxon>
        <taxon>Magnoliopsida</taxon>
        <taxon>Liliopsida</taxon>
        <taxon>Poales</taxon>
        <taxon>Poaceae</taxon>
        <taxon>PACMAD clade</taxon>
        <taxon>Chloridoideae</taxon>
        <taxon>Eragrostideae</taxon>
        <taxon>Eragrostidinae</taxon>
        <taxon>Eragrostis</taxon>
    </lineage>
</organism>
<gene>
    <name evidence="3" type="ORF">EJB05_38170</name>
</gene>
<evidence type="ECO:0000313" key="4">
    <source>
        <dbReference type="Proteomes" id="UP000324897"/>
    </source>
</evidence>
<dbReference type="InterPro" id="IPR051636">
    <property type="entry name" value="Plant_LTP/defense-related"/>
</dbReference>
<dbReference type="InterPro" id="IPR027923">
    <property type="entry name" value="Hydrophob_seed_dom"/>
</dbReference>
<evidence type="ECO:0000256" key="1">
    <source>
        <dbReference type="SAM" id="SignalP"/>
    </source>
</evidence>
<dbReference type="OrthoDB" id="976490at2759"/>
<dbReference type="PANTHER" id="PTHR31731">
    <property type="match status" value="1"/>
</dbReference>
<dbReference type="InterPro" id="IPR036312">
    <property type="entry name" value="Bifun_inhib/LTP/seed_sf"/>
</dbReference>
<evidence type="ECO:0000259" key="2">
    <source>
        <dbReference type="SMART" id="SM00499"/>
    </source>
</evidence>
<feature type="domain" description="Bifunctional inhibitor/plant lipid transfer protein/seed storage helical" evidence="2">
    <location>
        <begin position="51"/>
        <end position="123"/>
    </location>
</feature>
<comment type="caution">
    <text evidence="3">The sequence shown here is derived from an EMBL/GenBank/DDBJ whole genome shotgun (WGS) entry which is preliminary data.</text>
</comment>
<sequence length="126" mass="12690">MATPKLALFLGALLGVLPLAAAQAPPPAAAAGNGSNCDPLNLARAGRSDQCDRGSTGPAHPGGRGQCCTLIGGLVDLNVAACLCTAVRVRANVLRLVRIDVAPLVLRLLLTRCGQTAPANFTCPPA</sequence>
<accession>A0A5J9TTG3</accession>
<dbReference type="SMART" id="SM00499">
    <property type="entry name" value="AAI"/>
    <property type="match status" value="1"/>
</dbReference>
<dbReference type="Gramene" id="TVU14686">
    <property type="protein sequence ID" value="TVU14686"/>
    <property type="gene ID" value="EJB05_38170"/>
</dbReference>
<dbReference type="InterPro" id="IPR016140">
    <property type="entry name" value="Bifunc_inhib/LTP/seed_store"/>
</dbReference>